<sequence length="246" mass="27227">MRQLITPNPNIPAEEGMCLQYVRQTFGLPIRYGSATEAWNNSPSKHRDRNYPKGVWFPVWWALDKNINGHVALVAPDGRVYSTSNLNPNPLKVHPSVADVEAYYAYYGMTLTYRGWTEDVAGYPVIAADNIQAESTTITSPVEEGFLMALTDDQQQLIYNRMKYLDAPISAVPDKTWEVPFVHQGTHSARTEVVRMHQKVIALTAAVTALAKNPNLTADQITDAVKAGLAEAVVDVDVNINGKEAV</sequence>
<reference evidence="1 2" key="1">
    <citation type="submission" date="2018-09" db="EMBL/GenBank/DDBJ databases">
        <authorList>
            <person name="Ulbrich M.C."/>
            <person name="Stoner T.H."/>
            <person name="Garlena R.A."/>
            <person name="Russell D.A."/>
            <person name="Pope W.H."/>
            <person name="Jacobs-Sera D."/>
            <person name="Hatfull G.F."/>
        </authorList>
    </citation>
    <scope>NUCLEOTIDE SEQUENCE [LARGE SCALE GENOMIC DNA]</scope>
</reference>
<organism evidence="1 2">
    <name type="scientific">Arthrobacter phage Eileen</name>
    <dbReference type="NCBI Taxonomy" id="2419956"/>
    <lineage>
        <taxon>Viruses</taxon>
        <taxon>Duplodnaviria</taxon>
        <taxon>Heunggongvirae</taxon>
        <taxon>Uroviricota</taxon>
        <taxon>Caudoviricetes</taxon>
        <taxon>Bridgettevirus</taxon>
        <taxon>Bridgettevirus eileen</taxon>
    </lineage>
</organism>
<name>A0A3G2KFP3_9CAUD</name>
<protein>
    <submittedName>
        <fullName evidence="1">Lysin A</fullName>
    </submittedName>
</protein>
<dbReference type="Proteomes" id="UP000270965">
    <property type="component" value="Segment"/>
</dbReference>
<dbReference type="KEGG" id="vg:55006662"/>
<proteinExistence type="predicted"/>
<dbReference type="EMBL" id="MH834611">
    <property type="protein sequence ID" value="AYN57814.1"/>
    <property type="molecule type" value="Genomic_DNA"/>
</dbReference>
<gene>
    <name evidence="1" type="primary">25</name>
    <name evidence="1" type="ORF">PBI_EILEEN_25</name>
</gene>
<dbReference type="RefSeq" id="YP_009815440.1">
    <property type="nucleotide sequence ID" value="NC_048094.1"/>
</dbReference>
<accession>A0A3G2KFP3</accession>
<evidence type="ECO:0000313" key="2">
    <source>
        <dbReference type="Proteomes" id="UP000270965"/>
    </source>
</evidence>
<evidence type="ECO:0000313" key="1">
    <source>
        <dbReference type="EMBL" id="AYN57814.1"/>
    </source>
</evidence>
<dbReference type="GeneID" id="55006662"/>
<keyword evidence="2" id="KW-1185">Reference proteome</keyword>